<name>A0ABZ1AZL0_9ACTN</name>
<dbReference type="CDD" id="cd16442">
    <property type="entry name" value="BPL"/>
    <property type="match status" value="1"/>
</dbReference>
<dbReference type="Proteomes" id="UP001324287">
    <property type="component" value="Chromosome"/>
</dbReference>
<dbReference type="PROSITE" id="PS51733">
    <property type="entry name" value="BPL_LPL_CATALYTIC"/>
    <property type="match status" value="1"/>
</dbReference>
<evidence type="ECO:0000259" key="3">
    <source>
        <dbReference type="PROSITE" id="PS51733"/>
    </source>
</evidence>
<keyword evidence="2" id="KW-0472">Membrane</keyword>
<dbReference type="NCBIfam" id="TIGR00121">
    <property type="entry name" value="birA_ligase"/>
    <property type="match status" value="1"/>
</dbReference>
<dbReference type="Gene3D" id="2.30.30.100">
    <property type="match status" value="1"/>
</dbReference>
<keyword evidence="2" id="KW-1133">Transmembrane helix</keyword>
<dbReference type="EC" id="6.3.4.15" evidence="4"/>
<proteinExistence type="predicted"/>
<organism evidence="4 5">
    <name type="scientific">Blastococcus brunescens</name>
    <dbReference type="NCBI Taxonomy" id="1564165"/>
    <lineage>
        <taxon>Bacteria</taxon>
        <taxon>Bacillati</taxon>
        <taxon>Actinomycetota</taxon>
        <taxon>Actinomycetes</taxon>
        <taxon>Geodermatophilales</taxon>
        <taxon>Geodermatophilaceae</taxon>
        <taxon>Blastococcus</taxon>
    </lineage>
</organism>
<dbReference type="Pfam" id="PF03703">
    <property type="entry name" value="bPH_2"/>
    <property type="match status" value="1"/>
</dbReference>
<evidence type="ECO:0000256" key="2">
    <source>
        <dbReference type="SAM" id="Phobius"/>
    </source>
</evidence>
<evidence type="ECO:0000313" key="5">
    <source>
        <dbReference type="Proteomes" id="UP001324287"/>
    </source>
</evidence>
<dbReference type="PANTHER" id="PTHR12835">
    <property type="entry name" value="BIOTIN PROTEIN LIGASE"/>
    <property type="match status" value="1"/>
</dbReference>
<dbReference type="RefSeq" id="WP_324274275.1">
    <property type="nucleotide sequence ID" value="NZ_CP141261.1"/>
</dbReference>
<dbReference type="EMBL" id="CP141261">
    <property type="protein sequence ID" value="WRL62926.1"/>
    <property type="molecule type" value="Genomic_DNA"/>
</dbReference>
<dbReference type="InterPro" id="IPR005182">
    <property type="entry name" value="YdbS-like_PH"/>
</dbReference>
<feature type="transmembrane region" description="Helical" evidence="2">
    <location>
        <begin position="363"/>
        <end position="383"/>
    </location>
</feature>
<evidence type="ECO:0000256" key="1">
    <source>
        <dbReference type="ARBA" id="ARBA00022598"/>
    </source>
</evidence>
<feature type="domain" description="BPL/LPL catalytic" evidence="3">
    <location>
        <begin position="35"/>
        <end position="209"/>
    </location>
</feature>
<protein>
    <submittedName>
        <fullName evidence="4">Biotin--[acetyl-CoA-carboxylase] ligase</fullName>
        <ecNumber evidence="4">6.3.4.15</ecNumber>
    </submittedName>
</protein>
<dbReference type="InterPro" id="IPR004408">
    <property type="entry name" value="Biotin_CoA_COase_ligase"/>
</dbReference>
<accession>A0ABZ1AZL0</accession>
<dbReference type="InterPro" id="IPR045864">
    <property type="entry name" value="aa-tRNA-synth_II/BPL/LPL"/>
</dbReference>
<dbReference type="InterPro" id="IPR004143">
    <property type="entry name" value="BPL_LPL_catalytic"/>
</dbReference>
<keyword evidence="1 4" id="KW-0436">Ligase</keyword>
<dbReference type="SUPFAM" id="SSF55681">
    <property type="entry name" value="Class II aaRS and biotin synthetases"/>
    <property type="match status" value="1"/>
</dbReference>
<dbReference type="Pfam" id="PF03099">
    <property type="entry name" value="BPL_LplA_LipB"/>
    <property type="match status" value="1"/>
</dbReference>
<dbReference type="PANTHER" id="PTHR12835:SF5">
    <property type="entry name" value="BIOTIN--PROTEIN LIGASE"/>
    <property type="match status" value="1"/>
</dbReference>
<keyword evidence="5" id="KW-1185">Reference proteome</keyword>
<dbReference type="GO" id="GO:0004077">
    <property type="term" value="F:biotin--[biotin carboxyl-carrier protein] ligase activity"/>
    <property type="evidence" value="ECO:0007669"/>
    <property type="project" value="UniProtKB-EC"/>
</dbReference>
<feature type="transmembrane region" description="Helical" evidence="2">
    <location>
        <begin position="330"/>
        <end position="351"/>
    </location>
</feature>
<evidence type="ECO:0000313" key="4">
    <source>
        <dbReference type="EMBL" id="WRL62926.1"/>
    </source>
</evidence>
<gene>
    <name evidence="4" type="ORF">U6N30_24140</name>
</gene>
<keyword evidence="2" id="KW-0812">Transmembrane</keyword>
<dbReference type="Gene3D" id="3.30.930.10">
    <property type="entry name" value="Bira Bifunctional Protein, Domain 2"/>
    <property type="match status" value="1"/>
</dbReference>
<reference evidence="4 5" key="1">
    <citation type="submission" date="2023-12" db="EMBL/GenBank/DDBJ databases">
        <title>Blastococcus brunescens sp. nov., an actonobacterium isolated from sandstone collected in sahara desert.</title>
        <authorList>
            <person name="Gtari M."/>
            <person name="Ghodhbane F."/>
        </authorList>
    </citation>
    <scope>NUCLEOTIDE SEQUENCE [LARGE SCALE GENOMIC DNA]</scope>
    <source>
        <strain evidence="4 5">BMG 8361</strain>
    </source>
</reference>
<sequence>MPDTPSSRWSDLERPALDGPALSSALTRDSELWRSLRVIAEIGSTNAELVAAAAADEPEGVVLVAEHQVAGRGRLDRIWTSPPRAGLTVSFLLRPDVPAARRGWLPLLVGVALAEAVGEVTGVRASLKWPNDLLAMDGLKLAGILAESTSSPTGPPAVVVGVGLNVSTTSDELPGTGTSLSRITGATVDRGPVLLAFLRAVERRYRPWTAALGDPVASGLARDYLAWSSTVGADVAVSLPDGSTLEGTATAVDWDGRLVVATDGGRSNSRPATCGTCAGCDAGGGPRPQRAAITGDVLDLGHPGGMPYPDKLLAGDEEVVRHLHPHWTTIFWPVVRLLLVVGATSFGLAAIPEGRQQGIVRMLVLAVALVLLLALVLVPLLRWRTTHYVVTTHRLLFREGILARRGRDIGLSRITDVSYTQRLWDRVVNSGTITIESAGDSGPTVLRQIPDSDGVQQLLNHMIEEDADRRAYESAGYVLGDHYGLGGTAPQEYL</sequence>